<feature type="non-terminal residue" evidence="3">
    <location>
        <position position="369"/>
    </location>
</feature>
<evidence type="ECO:0000256" key="2">
    <source>
        <dbReference type="SAM" id="Phobius"/>
    </source>
</evidence>
<dbReference type="EMBL" id="JACVVK020000665">
    <property type="protein sequence ID" value="KAK7458009.1"/>
    <property type="molecule type" value="Genomic_DNA"/>
</dbReference>
<feature type="transmembrane region" description="Helical" evidence="2">
    <location>
        <begin position="286"/>
        <end position="308"/>
    </location>
</feature>
<reference evidence="3 4" key="1">
    <citation type="journal article" date="2023" name="Sci. Data">
        <title>Genome assembly of the Korean intertidal mud-creeper Batillaria attramentaria.</title>
        <authorList>
            <person name="Patra A.K."/>
            <person name="Ho P.T."/>
            <person name="Jun S."/>
            <person name="Lee S.J."/>
            <person name="Kim Y."/>
            <person name="Won Y.J."/>
        </authorList>
    </citation>
    <scope>NUCLEOTIDE SEQUENCE [LARGE SCALE GENOMIC DNA]</scope>
    <source>
        <strain evidence="3">Wonlab-2016</strain>
    </source>
</reference>
<name>A0ABD0J3Z5_9CAEN</name>
<evidence type="ECO:0000313" key="3">
    <source>
        <dbReference type="EMBL" id="KAK7458009.1"/>
    </source>
</evidence>
<comment type="caution">
    <text evidence="3">The sequence shown here is derived from an EMBL/GenBank/DDBJ whole genome shotgun (WGS) entry which is preliminary data.</text>
</comment>
<proteinExistence type="predicted"/>
<organism evidence="3 4">
    <name type="scientific">Batillaria attramentaria</name>
    <dbReference type="NCBI Taxonomy" id="370345"/>
    <lineage>
        <taxon>Eukaryota</taxon>
        <taxon>Metazoa</taxon>
        <taxon>Spiralia</taxon>
        <taxon>Lophotrochozoa</taxon>
        <taxon>Mollusca</taxon>
        <taxon>Gastropoda</taxon>
        <taxon>Caenogastropoda</taxon>
        <taxon>Sorbeoconcha</taxon>
        <taxon>Cerithioidea</taxon>
        <taxon>Batillariidae</taxon>
        <taxon>Batillaria</taxon>
    </lineage>
</organism>
<keyword evidence="2" id="KW-0472">Membrane</keyword>
<feature type="region of interest" description="Disordered" evidence="1">
    <location>
        <begin position="318"/>
        <end position="369"/>
    </location>
</feature>
<dbReference type="Proteomes" id="UP001519460">
    <property type="component" value="Unassembled WGS sequence"/>
</dbReference>
<evidence type="ECO:0000313" key="4">
    <source>
        <dbReference type="Proteomes" id="UP001519460"/>
    </source>
</evidence>
<gene>
    <name evidence="3" type="ORF">BaRGS_00039130</name>
</gene>
<sequence length="369" mass="39983">QCEQGWVQVPETSQSGTDVLTCTGVPTSERVHWQFKSATGSRIVPFGTCPPLPGTCTSSLNTFTVSRPATNVSHLTLSDPPEEVTCHVQFNVPTTFPWTVSGRCDIAKIYSSQNRYSCTWLESDGNSTQVVASKYVKWKTDPLSTDPIVYSATCSLQGKPMPARSATYAYRVKVSPDSMSVDATFNGSSLVRVPSPPTHDCPTGKMPELSSLNCTCHTGDIGVPAGRLGWMNKSSTQLVLNRITREQAGNYICYLHWNTLILNTTYMLRVNYTKTDSDVPSNTAKIVGGTVGGGVAVAAVAVTAFLCWRRQNKRLSRDRNSFNFNSGHGNRSPESPDPGKSKHATKQTEQAHSTEAVGGSKDSSSDNVK</sequence>
<feature type="non-terminal residue" evidence="3">
    <location>
        <position position="1"/>
    </location>
</feature>
<feature type="compositionally biased region" description="Polar residues" evidence="1">
    <location>
        <begin position="321"/>
        <end position="333"/>
    </location>
</feature>
<evidence type="ECO:0008006" key="5">
    <source>
        <dbReference type="Google" id="ProtNLM"/>
    </source>
</evidence>
<keyword evidence="2" id="KW-0812">Transmembrane</keyword>
<evidence type="ECO:0000256" key="1">
    <source>
        <dbReference type="SAM" id="MobiDB-lite"/>
    </source>
</evidence>
<dbReference type="AlphaFoldDB" id="A0ABD0J3Z5"/>
<protein>
    <recommendedName>
        <fullName evidence="5">Ig-like domain-containing protein</fullName>
    </recommendedName>
</protein>
<keyword evidence="2" id="KW-1133">Transmembrane helix</keyword>
<keyword evidence="4" id="KW-1185">Reference proteome</keyword>
<accession>A0ABD0J3Z5</accession>